<evidence type="ECO:0000313" key="3">
    <source>
        <dbReference type="EMBL" id="SUZ97706.1"/>
    </source>
</evidence>
<dbReference type="EMBL" id="UINC01002534">
    <property type="protein sequence ID" value="SUZ97706.1"/>
    <property type="molecule type" value="Genomic_DNA"/>
</dbReference>
<dbReference type="GO" id="GO:1990351">
    <property type="term" value="C:transporter complex"/>
    <property type="evidence" value="ECO:0007669"/>
    <property type="project" value="TreeGrafter"/>
</dbReference>
<dbReference type="Pfam" id="PF04453">
    <property type="entry name" value="LptD"/>
    <property type="match status" value="1"/>
</dbReference>
<protein>
    <submittedName>
        <fullName evidence="3">Uncharacterized protein</fullName>
    </submittedName>
</protein>
<dbReference type="GO" id="GO:0043165">
    <property type="term" value="P:Gram-negative-bacterium-type cell outer membrane assembly"/>
    <property type="evidence" value="ECO:0007669"/>
    <property type="project" value="InterPro"/>
</dbReference>
<dbReference type="InterPro" id="IPR050218">
    <property type="entry name" value="LptD"/>
</dbReference>
<reference evidence="3" key="1">
    <citation type="submission" date="2018-05" db="EMBL/GenBank/DDBJ databases">
        <authorList>
            <person name="Lanie J.A."/>
            <person name="Ng W.-L."/>
            <person name="Kazmierczak K.M."/>
            <person name="Andrzejewski T.M."/>
            <person name="Davidsen T.M."/>
            <person name="Wayne K.J."/>
            <person name="Tettelin H."/>
            <person name="Glass J.I."/>
            <person name="Rusch D."/>
            <person name="Podicherti R."/>
            <person name="Tsui H.-C.T."/>
            <person name="Winkler M.E."/>
        </authorList>
    </citation>
    <scope>NUCLEOTIDE SEQUENCE</scope>
</reference>
<gene>
    <name evidence="3" type="ORF">METZ01_LOCUS50560</name>
</gene>
<dbReference type="AlphaFoldDB" id="A0A381S0S2"/>
<evidence type="ECO:0000259" key="2">
    <source>
        <dbReference type="Pfam" id="PF19838"/>
    </source>
</evidence>
<dbReference type="HAMAP" id="MF_01411">
    <property type="entry name" value="LPS_assembly_LptD"/>
    <property type="match status" value="1"/>
</dbReference>
<dbReference type="GO" id="GO:0015920">
    <property type="term" value="P:lipopolysaccharide transport"/>
    <property type="evidence" value="ECO:0007669"/>
    <property type="project" value="InterPro"/>
</dbReference>
<dbReference type="InterPro" id="IPR020889">
    <property type="entry name" value="LipoPS_assembly_LptD"/>
</dbReference>
<organism evidence="3">
    <name type="scientific">marine metagenome</name>
    <dbReference type="NCBI Taxonomy" id="408172"/>
    <lineage>
        <taxon>unclassified sequences</taxon>
        <taxon>metagenomes</taxon>
        <taxon>ecological metagenomes</taxon>
    </lineage>
</organism>
<name>A0A381S0S2_9ZZZZ</name>
<feature type="domain" description="LptD C-terminal" evidence="1">
    <location>
        <begin position="298"/>
        <end position="656"/>
    </location>
</feature>
<dbReference type="InterPro" id="IPR007543">
    <property type="entry name" value="LptD_C"/>
</dbReference>
<dbReference type="PANTHER" id="PTHR30189:SF1">
    <property type="entry name" value="LPS-ASSEMBLY PROTEIN LPTD"/>
    <property type="match status" value="1"/>
</dbReference>
<feature type="domain" description="LPS-assembly protein LptD central" evidence="2">
    <location>
        <begin position="198"/>
        <end position="291"/>
    </location>
</feature>
<sequence>MRSKLLFFEKSSLQHIAWLPMFGLVPFTTNGQVCLSTEDVQATQIVQRTSAGQSNNQIEINAGHIDLSSEEGVQFSGEVEFRYGDRSIVAKSAYFDRADQHMEVIGTATYSDPNLTVFGEGAEVDTENEEILFRVAGFEIPDETARGSANEIKIRGDRTVSLLSVNFTTCPVDKEDWEFLASELDLNANAGFGTARDVKLRFKGLPILYAPYITFPIDDQRKSGFLTPHFGQSDRTGLDLEIPYYLNLSPNYDMTLKPRYLSKRGLQLNTEFRYLRPRSGGQLNLEYLPDDDKLNRARRYFNLNHESSFGSSWHLITSIQNVSDNSYFEDLGSSLSVTSQTHLDRYLQIAYQTPRWSLLARIQSYQTIDPRIESSERPYERIPQLLFDGDWSGNRLGIRVTSELVNFDRDLGTTGWRFDSNQELSFSVNKAGMFLTPAIALRQTNYWLNDAISDGQDSISRTLPIASLDAGLTLERSANKLGNWIQTLEPRVLYVHIPYKNQALLPVFDTIDPDFNLVQLFRKYQFLGPDRVADADKISFGITTRLIDQKNGQEKLTATLGQTRYRSTEGVVLPGSLPSISDESDYIAEISVNIYKAWNLGIDYQWNSYTNAAVRKEVRFQYRPNERRLFSFGYRYRRDLLEQGDMSLVWPMGDSWRVIGRYNYSLLEKKPLEKFLGLEYESCCWRARLVGRRFVSRRTGESDSSISLQLQLKGFSDEFTTPEELLDRGILGYQGFGGGL</sequence>
<dbReference type="InterPro" id="IPR045659">
    <property type="entry name" value="LptD_2"/>
</dbReference>
<dbReference type="PANTHER" id="PTHR30189">
    <property type="entry name" value="LPS-ASSEMBLY PROTEIN"/>
    <property type="match status" value="1"/>
</dbReference>
<dbReference type="Pfam" id="PF19838">
    <property type="entry name" value="LptD_2"/>
    <property type="match status" value="1"/>
</dbReference>
<dbReference type="GO" id="GO:0009279">
    <property type="term" value="C:cell outer membrane"/>
    <property type="evidence" value="ECO:0007669"/>
    <property type="project" value="InterPro"/>
</dbReference>
<accession>A0A381S0S2</accession>
<proteinExistence type="inferred from homology"/>
<evidence type="ECO:0000259" key="1">
    <source>
        <dbReference type="Pfam" id="PF04453"/>
    </source>
</evidence>